<dbReference type="RefSeq" id="WP_147145957.1">
    <property type="nucleotide sequence ID" value="NZ_BJXN01000004.1"/>
</dbReference>
<dbReference type="PANTHER" id="PTHR10683:SF40">
    <property type="entry name" value="FRUCTOSE-6-PHOSPHATE ALDOLASE 1-RELATED"/>
    <property type="match status" value="1"/>
</dbReference>
<dbReference type="OrthoDB" id="9807051at2"/>
<keyword evidence="7 9" id="KW-0704">Schiff base</keyword>
<evidence type="ECO:0000256" key="6">
    <source>
        <dbReference type="ARBA" id="ARBA00023126"/>
    </source>
</evidence>
<gene>
    <name evidence="9 10" type="primary">tal</name>
    <name evidence="10" type="ORF">ODE01S_07210</name>
</gene>
<protein>
    <recommendedName>
        <fullName evidence="9">Probable transaldolase</fullName>
        <ecNumber evidence="9">2.2.1.2</ecNumber>
    </recommendedName>
</protein>
<dbReference type="NCBIfam" id="TIGR00875">
    <property type="entry name" value="fsa_talC_mipB"/>
    <property type="match status" value="1"/>
</dbReference>
<dbReference type="PROSITE" id="PS01054">
    <property type="entry name" value="TRANSALDOLASE_1"/>
    <property type="match status" value="1"/>
</dbReference>
<dbReference type="UniPathway" id="UPA00115">
    <property type="reaction ID" value="UER00414"/>
</dbReference>
<comment type="subcellular location">
    <subcellularLocation>
        <location evidence="1 9">Cytoplasm</location>
    </subcellularLocation>
</comment>
<dbReference type="InterPro" id="IPR033919">
    <property type="entry name" value="TSA/FSA_arc/bac"/>
</dbReference>
<keyword evidence="5 9" id="KW-0808">Transferase</keyword>
<sequence>MKLYLDTANVQEIREVHALGVLAGVTTNPSLVAKALGEAGERFDSEEAFYARFTEIVREIAELVQAPVSAEALATDPEGMVEEGRRLAALSEHVVVKLPISEAGLRACRVLADEGVAVNMTLVFSANQALLAARAGARYVSPFLGRVDDIGWDGVELVRTIREIFDVHDLGTEIIAASVRHPQHVTAAAVAGADIATVPYKVLKAMVRHPLTEIGIDRFLADWEKAKQEL</sequence>
<keyword evidence="6 9" id="KW-0570">Pentose shunt</keyword>
<dbReference type="EMBL" id="BJXN01000004">
    <property type="protein sequence ID" value="GEM89287.1"/>
    <property type="molecule type" value="Genomic_DNA"/>
</dbReference>
<reference evidence="10 11" key="1">
    <citation type="submission" date="2019-07" db="EMBL/GenBank/DDBJ databases">
        <title>Whole genome shotgun sequence of Oceanithermus desulfurans NBRC 100063.</title>
        <authorList>
            <person name="Hosoyama A."/>
            <person name="Uohara A."/>
            <person name="Ohji S."/>
            <person name="Ichikawa N."/>
        </authorList>
    </citation>
    <scope>NUCLEOTIDE SEQUENCE [LARGE SCALE GENOMIC DNA]</scope>
    <source>
        <strain evidence="10 11">NBRC 100063</strain>
    </source>
</reference>
<comment type="similarity">
    <text evidence="3 9">Belongs to the transaldolase family. Type 3B subfamily.</text>
</comment>
<dbReference type="InterPro" id="IPR004731">
    <property type="entry name" value="Transaldolase_3B/F6P_aldolase"/>
</dbReference>
<dbReference type="Proteomes" id="UP000321827">
    <property type="component" value="Unassembled WGS sequence"/>
</dbReference>
<dbReference type="Pfam" id="PF00923">
    <property type="entry name" value="TAL_FSA"/>
    <property type="match status" value="1"/>
</dbReference>
<evidence type="ECO:0000256" key="8">
    <source>
        <dbReference type="ARBA" id="ARBA00048810"/>
    </source>
</evidence>
<evidence type="ECO:0000256" key="7">
    <source>
        <dbReference type="ARBA" id="ARBA00023270"/>
    </source>
</evidence>
<dbReference type="InterPro" id="IPR018225">
    <property type="entry name" value="Transaldolase_AS"/>
</dbReference>
<dbReference type="EC" id="2.2.1.2" evidence="9"/>
<evidence type="ECO:0000256" key="4">
    <source>
        <dbReference type="ARBA" id="ARBA00022490"/>
    </source>
</evidence>
<dbReference type="PANTHER" id="PTHR10683">
    <property type="entry name" value="TRANSALDOLASE"/>
    <property type="match status" value="1"/>
</dbReference>
<dbReference type="PROSITE" id="PS00958">
    <property type="entry name" value="TRANSALDOLASE_2"/>
    <property type="match status" value="1"/>
</dbReference>
<dbReference type="Gene3D" id="3.20.20.70">
    <property type="entry name" value="Aldolase class I"/>
    <property type="match status" value="1"/>
</dbReference>
<dbReference type="InterPro" id="IPR001585">
    <property type="entry name" value="TAL/FSA"/>
</dbReference>
<comment type="function">
    <text evidence="9">Transaldolase is important for the balance of metabolites in the pentose-phosphate pathway.</text>
</comment>
<comment type="pathway">
    <text evidence="2 9">Carbohydrate degradation; pentose phosphate pathway; D-glyceraldehyde 3-phosphate and beta-D-fructose 6-phosphate from D-ribose 5-phosphate and D-xylulose 5-phosphate (non-oxidative stage): step 2/3.</text>
</comment>
<evidence type="ECO:0000256" key="1">
    <source>
        <dbReference type="ARBA" id="ARBA00004496"/>
    </source>
</evidence>
<keyword evidence="4 9" id="KW-0963">Cytoplasm</keyword>
<dbReference type="GO" id="GO:0005975">
    <property type="term" value="P:carbohydrate metabolic process"/>
    <property type="evidence" value="ECO:0007669"/>
    <property type="project" value="InterPro"/>
</dbReference>
<dbReference type="GO" id="GO:0006098">
    <property type="term" value="P:pentose-phosphate shunt"/>
    <property type="evidence" value="ECO:0007669"/>
    <property type="project" value="UniProtKB-UniRule"/>
</dbReference>
<dbReference type="FunFam" id="3.20.20.70:FF:000018">
    <property type="entry name" value="Probable transaldolase"/>
    <property type="match status" value="1"/>
</dbReference>
<organism evidence="10 11">
    <name type="scientific">Oceanithermus desulfurans NBRC 100063</name>
    <dbReference type="NCBI Taxonomy" id="1227550"/>
    <lineage>
        <taxon>Bacteria</taxon>
        <taxon>Thermotogati</taxon>
        <taxon>Deinococcota</taxon>
        <taxon>Deinococci</taxon>
        <taxon>Thermales</taxon>
        <taxon>Thermaceae</taxon>
        <taxon>Oceanithermus</taxon>
    </lineage>
</organism>
<dbReference type="HAMAP" id="MF_00494">
    <property type="entry name" value="Transaldolase_3b"/>
    <property type="match status" value="1"/>
</dbReference>
<name>A0A511RJM0_9DEIN</name>
<dbReference type="GO" id="GO:0004801">
    <property type="term" value="F:transaldolase activity"/>
    <property type="evidence" value="ECO:0007669"/>
    <property type="project" value="UniProtKB-UniRule"/>
</dbReference>
<evidence type="ECO:0000256" key="9">
    <source>
        <dbReference type="HAMAP-Rule" id="MF_00494"/>
    </source>
</evidence>
<dbReference type="SUPFAM" id="SSF51569">
    <property type="entry name" value="Aldolase"/>
    <property type="match status" value="1"/>
</dbReference>
<evidence type="ECO:0000256" key="5">
    <source>
        <dbReference type="ARBA" id="ARBA00022679"/>
    </source>
</evidence>
<accession>A0A511RJM0</accession>
<comment type="caution">
    <text evidence="10">The sequence shown here is derived from an EMBL/GenBank/DDBJ whole genome shotgun (WGS) entry which is preliminary data.</text>
</comment>
<proteinExistence type="inferred from homology"/>
<evidence type="ECO:0000256" key="3">
    <source>
        <dbReference type="ARBA" id="ARBA00005740"/>
    </source>
</evidence>
<dbReference type="GO" id="GO:0016832">
    <property type="term" value="F:aldehyde-lyase activity"/>
    <property type="evidence" value="ECO:0007669"/>
    <property type="project" value="InterPro"/>
</dbReference>
<comment type="catalytic activity">
    <reaction evidence="8 9">
        <text>D-sedoheptulose 7-phosphate + D-glyceraldehyde 3-phosphate = D-erythrose 4-phosphate + beta-D-fructose 6-phosphate</text>
        <dbReference type="Rhea" id="RHEA:17053"/>
        <dbReference type="ChEBI" id="CHEBI:16897"/>
        <dbReference type="ChEBI" id="CHEBI:57483"/>
        <dbReference type="ChEBI" id="CHEBI:57634"/>
        <dbReference type="ChEBI" id="CHEBI:59776"/>
        <dbReference type="EC" id="2.2.1.2"/>
    </reaction>
</comment>
<evidence type="ECO:0000256" key="2">
    <source>
        <dbReference type="ARBA" id="ARBA00004857"/>
    </source>
</evidence>
<dbReference type="InterPro" id="IPR022999">
    <property type="entry name" value="Transaldolase_3B"/>
</dbReference>
<dbReference type="GO" id="GO:0005737">
    <property type="term" value="C:cytoplasm"/>
    <property type="evidence" value="ECO:0007669"/>
    <property type="project" value="UniProtKB-SubCell"/>
</dbReference>
<evidence type="ECO:0000313" key="11">
    <source>
        <dbReference type="Proteomes" id="UP000321827"/>
    </source>
</evidence>
<evidence type="ECO:0000313" key="10">
    <source>
        <dbReference type="EMBL" id="GEM89287.1"/>
    </source>
</evidence>
<dbReference type="InterPro" id="IPR013785">
    <property type="entry name" value="Aldolase_TIM"/>
</dbReference>
<feature type="active site" description="Schiff-base intermediate with substrate" evidence="9">
    <location>
        <position position="97"/>
    </location>
</feature>
<dbReference type="CDD" id="cd00956">
    <property type="entry name" value="Transaldolase_FSA"/>
    <property type="match status" value="1"/>
</dbReference>
<dbReference type="AlphaFoldDB" id="A0A511RJM0"/>